<protein>
    <recommendedName>
        <fullName evidence="4 5">Large ribosomal subunit protein uL24</fullName>
    </recommendedName>
</protein>
<dbReference type="HAMAP" id="MF_01326_B">
    <property type="entry name" value="Ribosomal_uL24_B"/>
    <property type="match status" value="1"/>
</dbReference>
<dbReference type="GO" id="GO:0005840">
    <property type="term" value="C:ribosome"/>
    <property type="evidence" value="ECO:0007669"/>
    <property type="project" value="UniProtKB-KW"/>
</dbReference>
<gene>
    <name evidence="5" type="primary">rplX</name>
    <name evidence="7" type="ORF">LNTAR_01637</name>
</gene>
<evidence type="ECO:0000313" key="7">
    <source>
        <dbReference type="EMBL" id="EDM25868.1"/>
    </source>
</evidence>
<dbReference type="EMBL" id="ABCK01000023">
    <property type="protein sequence ID" value="EDM25868.1"/>
    <property type="molecule type" value="Genomic_DNA"/>
</dbReference>
<dbReference type="PANTHER" id="PTHR12903">
    <property type="entry name" value="MITOCHONDRIAL RIBOSOMAL PROTEIN L24"/>
    <property type="match status" value="1"/>
</dbReference>
<dbReference type="InterPro" id="IPR003256">
    <property type="entry name" value="Ribosomal_uL24"/>
</dbReference>
<dbReference type="Gene3D" id="2.30.30.30">
    <property type="match status" value="1"/>
</dbReference>
<evidence type="ECO:0000313" key="8">
    <source>
        <dbReference type="Proteomes" id="UP000004947"/>
    </source>
</evidence>
<comment type="subunit">
    <text evidence="5">Part of the 50S ribosomal subunit.</text>
</comment>
<evidence type="ECO:0000256" key="2">
    <source>
        <dbReference type="ARBA" id="ARBA00022980"/>
    </source>
</evidence>
<comment type="function">
    <text evidence="5">One of the proteins that surrounds the polypeptide exit tunnel on the outside of the subunit.</text>
</comment>
<keyword evidence="5" id="KW-0699">rRNA-binding</keyword>
<keyword evidence="8" id="KW-1185">Reference proteome</keyword>
<reference evidence="7 8" key="1">
    <citation type="journal article" date="2010" name="J. Bacteriol.">
        <title>Genome sequence of Lentisphaera araneosa HTCC2155T, the type species of the order Lentisphaerales in the phylum Lentisphaerae.</title>
        <authorList>
            <person name="Thrash J.C."/>
            <person name="Cho J.C."/>
            <person name="Vergin K.L."/>
            <person name="Morris R.M."/>
            <person name="Giovannoni S.J."/>
        </authorList>
    </citation>
    <scope>NUCLEOTIDE SEQUENCE [LARGE SCALE GENOMIC DNA]</scope>
    <source>
        <strain evidence="7 8">HTCC2155</strain>
    </source>
</reference>
<dbReference type="CDD" id="cd06089">
    <property type="entry name" value="KOW_RPL26"/>
    <property type="match status" value="1"/>
</dbReference>
<dbReference type="Pfam" id="PF17136">
    <property type="entry name" value="ribosomal_L24"/>
    <property type="match status" value="1"/>
</dbReference>
<dbReference type="GO" id="GO:0003735">
    <property type="term" value="F:structural constituent of ribosome"/>
    <property type="evidence" value="ECO:0007669"/>
    <property type="project" value="InterPro"/>
</dbReference>
<accession>A6DRC1</accession>
<dbReference type="GO" id="GO:1990904">
    <property type="term" value="C:ribonucleoprotein complex"/>
    <property type="evidence" value="ECO:0007669"/>
    <property type="project" value="UniProtKB-KW"/>
</dbReference>
<dbReference type="STRING" id="313628.LNTAR_01637"/>
<keyword evidence="2 5" id="KW-0689">Ribosomal protein</keyword>
<dbReference type="InterPro" id="IPR014722">
    <property type="entry name" value="Rib_uL2_dom2"/>
</dbReference>
<comment type="function">
    <text evidence="5">One of two assembly initiator proteins, it binds directly to the 5'-end of the 23S rRNA, where it nucleates assembly of the 50S subunit.</text>
</comment>
<dbReference type="GO" id="GO:0006412">
    <property type="term" value="P:translation"/>
    <property type="evidence" value="ECO:0007669"/>
    <property type="project" value="UniProtKB-UniRule"/>
</dbReference>
<dbReference type="RefSeq" id="WP_007280393.1">
    <property type="nucleotide sequence ID" value="NZ_ABCK01000023.1"/>
</dbReference>
<name>A6DRC1_9BACT</name>
<feature type="domain" description="Large ribosomal subunit protein uL24 C-terminal" evidence="6">
    <location>
        <begin position="46"/>
        <end position="78"/>
    </location>
</feature>
<dbReference type="SUPFAM" id="SSF50104">
    <property type="entry name" value="Translation proteins SH3-like domain"/>
    <property type="match status" value="1"/>
</dbReference>
<dbReference type="Proteomes" id="UP000004947">
    <property type="component" value="Unassembled WGS sequence"/>
</dbReference>
<dbReference type="AlphaFoldDB" id="A6DRC1"/>
<evidence type="ECO:0000259" key="6">
    <source>
        <dbReference type="Pfam" id="PF17136"/>
    </source>
</evidence>
<sequence length="90" mass="9754">MNDFPVKMGEEVVIIAGKDRSRADKVKAGKITSINRKTQTVTVEGLNISKKAVRPSEANPEGGIVEFEAPIHVSNVMTKAKYDARSAKKA</sequence>
<proteinExistence type="inferred from homology"/>
<evidence type="ECO:0000256" key="1">
    <source>
        <dbReference type="ARBA" id="ARBA00010618"/>
    </source>
</evidence>
<dbReference type="InterPro" id="IPR057264">
    <property type="entry name" value="Ribosomal_uL24_C"/>
</dbReference>
<dbReference type="NCBIfam" id="TIGR01079">
    <property type="entry name" value="rplX_bact"/>
    <property type="match status" value="1"/>
</dbReference>
<comment type="caution">
    <text evidence="7">The sequence shown here is derived from an EMBL/GenBank/DDBJ whole genome shotgun (WGS) entry which is preliminary data.</text>
</comment>
<dbReference type="InterPro" id="IPR008991">
    <property type="entry name" value="Translation_prot_SH3-like_sf"/>
</dbReference>
<evidence type="ECO:0000256" key="5">
    <source>
        <dbReference type="HAMAP-Rule" id="MF_01326"/>
    </source>
</evidence>
<keyword evidence="5" id="KW-0694">RNA-binding</keyword>
<comment type="similarity">
    <text evidence="1 5">Belongs to the universal ribosomal protein uL24 family.</text>
</comment>
<evidence type="ECO:0000256" key="4">
    <source>
        <dbReference type="ARBA" id="ARBA00035206"/>
    </source>
</evidence>
<keyword evidence="3 5" id="KW-0687">Ribonucleoprotein</keyword>
<dbReference type="OrthoDB" id="9807419at2"/>
<organism evidence="7 8">
    <name type="scientific">Lentisphaera araneosa HTCC2155</name>
    <dbReference type="NCBI Taxonomy" id="313628"/>
    <lineage>
        <taxon>Bacteria</taxon>
        <taxon>Pseudomonadati</taxon>
        <taxon>Lentisphaerota</taxon>
        <taxon>Lentisphaeria</taxon>
        <taxon>Lentisphaerales</taxon>
        <taxon>Lentisphaeraceae</taxon>
        <taxon>Lentisphaera</taxon>
    </lineage>
</organism>
<evidence type="ECO:0000256" key="3">
    <source>
        <dbReference type="ARBA" id="ARBA00023274"/>
    </source>
</evidence>
<dbReference type="InterPro" id="IPR041988">
    <property type="entry name" value="Ribosomal_uL24_KOW"/>
</dbReference>
<dbReference type="eggNOG" id="COG0198">
    <property type="taxonomic scope" value="Bacteria"/>
</dbReference>
<dbReference type="GO" id="GO:0019843">
    <property type="term" value="F:rRNA binding"/>
    <property type="evidence" value="ECO:0007669"/>
    <property type="project" value="UniProtKB-UniRule"/>
</dbReference>